<sequence length="39" mass="4720">MLSRVYKKNLLKFCLSSFCKLIYDFIFFLAHQIDTQCIK</sequence>
<protein>
    <submittedName>
        <fullName evidence="1">Uncharacterized protein</fullName>
    </submittedName>
</protein>
<proteinExistence type="predicted"/>
<evidence type="ECO:0000313" key="1">
    <source>
        <dbReference type="EMBL" id="JAI08000.1"/>
    </source>
</evidence>
<dbReference type="AlphaFoldDB" id="A0A0E9XZD2"/>
<reference evidence="1" key="1">
    <citation type="submission" date="2014-11" db="EMBL/GenBank/DDBJ databases">
        <authorList>
            <person name="Amaro Gonzalez C."/>
        </authorList>
    </citation>
    <scope>NUCLEOTIDE SEQUENCE</scope>
</reference>
<name>A0A0E9XZD2_ANGAN</name>
<organism evidence="1">
    <name type="scientific">Anguilla anguilla</name>
    <name type="common">European freshwater eel</name>
    <name type="synonym">Muraena anguilla</name>
    <dbReference type="NCBI Taxonomy" id="7936"/>
    <lineage>
        <taxon>Eukaryota</taxon>
        <taxon>Metazoa</taxon>
        <taxon>Chordata</taxon>
        <taxon>Craniata</taxon>
        <taxon>Vertebrata</taxon>
        <taxon>Euteleostomi</taxon>
        <taxon>Actinopterygii</taxon>
        <taxon>Neopterygii</taxon>
        <taxon>Teleostei</taxon>
        <taxon>Anguilliformes</taxon>
        <taxon>Anguillidae</taxon>
        <taxon>Anguilla</taxon>
    </lineage>
</organism>
<dbReference type="EMBL" id="GBXM01000578">
    <property type="protein sequence ID" value="JAI08000.1"/>
    <property type="molecule type" value="Transcribed_RNA"/>
</dbReference>
<reference evidence="1" key="2">
    <citation type="journal article" date="2015" name="Fish Shellfish Immunol.">
        <title>Early steps in the European eel (Anguilla anguilla)-Vibrio vulnificus interaction in the gills: Role of the RtxA13 toxin.</title>
        <authorList>
            <person name="Callol A."/>
            <person name="Pajuelo D."/>
            <person name="Ebbesson L."/>
            <person name="Teles M."/>
            <person name="MacKenzie S."/>
            <person name="Amaro C."/>
        </authorList>
    </citation>
    <scope>NUCLEOTIDE SEQUENCE</scope>
</reference>
<accession>A0A0E9XZD2</accession>